<dbReference type="InterPro" id="IPR000719">
    <property type="entry name" value="Prot_kinase_dom"/>
</dbReference>
<evidence type="ECO:0000259" key="9">
    <source>
        <dbReference type="PROSITE" id="PS50011"/>
    </source>
</evidence>
<dbReference type="InterPro" id="IPR008271">
    <property type="entry name" value="Ser/Thr_kinase_AS"/>
</dbReference>
<dbReference type="SMART" id="SM00220">
    <property type="entry name" value="S_TKc"/>
    <property type="match status" value="1"/>
</dbReference>
<evidence type="ECO:0000256" key="4">
    <source>
        <dbReference type="ARBA" id="ARBA00022741"/>
    </source>
</evidence>
<evidence type="ECO:0000256" key="2">
    <source>
        <dbReference type="ARBA" id="ARBA00022527"/>
    </source>
</evidence>
<evidence type="ECO:0000256" key="7">
    <source>
        <dbReference type="PROSITE-ProRule" id="PRU10141"/>
    </source>
</evidence>
<dbReference type="Pfam" id="PF00069">
    <property type="entry name" value="Pkinase"/>
    <property type="match status" value="1"/>
</dbReference>
<dbReference type="EC" id="2.7.11.1" evidence="1"/>
<dbReference type="Gene3D" id="3.30.200.20">
    <property type="entry name" value="Phosphorylase Kinase, domain 1"/>
    <property type="match status" value="1"/>
</dbReference>
<comment type="caution">
    <text evidence="10">The sequence shown here is derived from an EMBL/GenBank/DDBJ whole genome shotgun (WGS) entry which is preliminary data.</text>
</comment>
<evidence type="ECO:0000313" key="10">
    <source>
        <dbReference type="EMBL" id="MBR7835792.1"/>
    </source>
</evidence>
<dbReference type="InterPro" id="IPR017441">
    <property type="entry name" value="Protein_kinase_ATP_BS"/>
</dbReference>
<reference evidence="10" key="1">
    <citation type="submission" date="2021-04" db="EMBL/GenBank/DDBJ databases">
        <title>Genome based classification of Actinospica acidithermotolerans sp. nov., an actinobacterium isolated from an Indonesian hot spring.</title>
        <authorList>
            <person name="Kusuma A.B."/>
            <person name="Putra K.E."/>
            <person name="Nafisah S."/>
            <person name="Loh J."/>
            <person name="Nouioui I."/>
            <person name="Goodfellow M."/>
        </authorList>
    </citation>
    <scope>NUCLEOTIDE SEQUENCE</scope>
    <source>
        <strain evidence="10">CSCA 57</strain>
    </source>
</reference>
<dbReference type="Proteomes" id="UP000675781">
    <property type="component" value="Unassembled WGS sequence"/>
</dbReference>
<evidence type="ECO:0000256" key="8">
    <source>
        <dbReference type="SAM" id="MobiDB-lite"/>
    </source>
</evidence>
<feature type="binding site" evidence="7">
    <location>
        <position position="43"/>
    </location>
    <ligand>
        <name>ATP</name>
        <dbReference type="ChEBI" id="CHEBI:30616"/>
    </ligand>
</feature>
<sequence>MSTSDEGELIAGRYRLSSELGRGAMGVVWLARDERLGRTVAVKELRGGVGLSSTQLEQSNLRARREARIAARLHHPNAVAVFDVAEHAGRPYLVMEYVRARTLSETLAEESYLDPVRAAEIGVQLASALAAAHEAGIVHRDVKPGNILLGEDGKAKLTDFGISRAVGDATVTGTGEMLGTPAYVAPEVAQGRAATASSDVFSLGATLYAAVEGEPPFGTGPAVMALLLRIVNGEMRPPLRSGLLTDALLRMMHNDPMSRPSMDAARYELQSVAGSALSLPKQSPTTLPSAPATSMRMRARTPEPGQPPAPAPDPSPKSAASLADRPPPGRQTPGRQTQASDTRVDAATPA</sequence>
<name>A0A941ESR7_9ACTN</name>
<dbReference type="SUPFAM" id="SSF56112">
    <property type="entry name" value="Protein kinase-like (PK-like)"/>
    <property type="match status" value="1"/>
</dbReference>
<feature type="non-terminal residue" evidence="10">
    <location>
        <position position="350"/>
    </location>
</feature>
<dbReference type="PANTHER" id="PTHR43289">
    <property type="entry name" value="MITOGEN-ACTIVATED PROTEIN KINASE KINASE KINASE 20-RELATED"/>
    <property type="match status" value="1"/>
</dbReference>
<dbReference type="PANTHER" id="PTHR43289:SF6">
    <property type="entry name" value="SERINE_THREONINE-PROTEIN KINASE NEKL-3"/>
    <property type="match status" value="1"/>
</dbReference>
<feature type="domain" description="Protein kinase" evidence="9">
    <location>
        <begin position="14"/>
        <end position="273"/>
    </location>
</feature>
<keyword evidence="6 7" id="KW-0067">ATP-binding</keyword>
<evidence type="ECO:0000256" key="1">
    <source>
        <dbReference type="ARBA" id="ARBA00012513"/>
    </source>
</evidence>
<evidence type="ECO:0000256" key="3">
    <source>
        <dbReference type="ARBA" id="ARBA00022679"/>
    </source>
</evidence>
<dbReference type="CDD" id="cd14014">
    <property type="entry name" value="STKc_PknB_like"/>
    <property type="match status" value="1"/>
</dbReference>
<dbReference type="PROSITE" id="PS50011">
    <property type="entry name" value="PROTEIN_KINASE_DOM"/>
    <property type="match status" value="1"/>
</dbReference>
<keyword evidence="4 7" id="KW-0547">Nucleotide-binding</keyword>
<keyword evidence="11" id="KW-1185">Reference proteome</keyword>
<evidence type="ECO:0000313" key="11">
    <source>
        <dbReference type="Proteomes" id="UP000675781"/>
    </source>
</evidence>
<evidence type="ECO:0000256" key="6">
    <source>
        <dbReference type="ARBA" id="ARBA00022840"/>
    </source>
</evidence>
<feature type="compositionally biased region" description="Polar residues" evidence="8">
    <location>
        <begin position="280"/>
        <end position="292"/>
    </location>
</feature>
<dbReference type="PROSITE" id="PS00107">
    <property type="entry name" value="PROTEIN_KINASE_ATP"/>
    <property type="match status" value="1"/>
</dbReference>
<feature type="region of interest" description="Disordered" evidence="8">
    <location>
        <begin position="275"/>
        <end position="350"/>
    </location>
</feature>
<keyword evidence="3" id="KW-0808">Transferase</keyword>
<dbReference type="EMBL" id="JAGSOG010000109">
    <property type="protein sequence ID" value="MBR7835792.1"/>
    <property type="molecule type" value="Genomic_DNA"/>
</dbReference>
<dbReference type="AlphaFoldDB" id="A0A941ESR7"/>
<accession>A0A941ESR7</accession>
<dbReference type="GO" id="GO:0005524">
    <property type="term" value="F:ATP binding"/>
    <property type="evidence" value="ECO:0007669"/>
    <property type="project" value="UniProtKB-UniRule"/>
</dbReference>
<feature type="compositionally biased region" description="Pro residues" evidence="8">
    <location>
        <begin position="304"/>
        <end position="315"/>
    </location>
</feature>
<organism evidence="10 11">
    <name type="scientific">Actinospica durhamensis</name>
    <dbReference type="NCBI Taxonomy" id="1508375"/>
    <lineage>
        <taxon>Bacteria</taxon>
        <taxon>Bacillati</taxon>
        <taxon>Actinomycetota</taxon>
        <taxon>Actinomycetes</taxon>
        <taxon>Catenulisporales</taxon>
        <taxon>Actinospicaceae</taxon>
        <taxon>Actinospica</taxon>
    </lineage>
</organism>
<proteinExistence type="predicted"/>
<keyword evidence="2 10" id="KW-0723">Serine/threonine-protein kinase</keyword>
<dbReference type="RefSeq" id="WP_212530281.1">
    <property type="nucleotide sequence ID" value="NZ_JAGSOG010000109.1"/>
</dbReference>
<dbReference type="Gene3D" id="1.10.510.10">
    <property type="entry name" value="Transferase(Phosphotransferase) domain 1"/>
    <property type="match status" value="1"/>
</dbReference>
<dbReference type="InterPro" id="IPR011009">
    <property type="entry name" value="Kinase-like_dom_sf"/>
</dbReference>
<gene>
    <name evidence="10" type="ORF">KDL01_21140</name>
</gene>
<dbReference type="GO" id="GO:0004674">
    <property type="term" value="F:protein serine/threonine kinase activity"/>
    <property type="evidence" value="ECO:0007669"/>
    <property type="project" value="UniProtKB-KW"/>
</dbReference>
<dbReference type="PROSITE" id="PS00108">
    <property type="entry name" value="PROTEIN_KINASE_ST"/>
    <property type="match status" value="1"/>
</dbReference>
<keyword evidence="5 10" id="KW-0418">Kinase</keyword>
<protein>
    <recommendedName>
        <fullName evidence="1">non-specific serine/threonine protein kinase</fullName>
        <ecNumber evidence="1">2.7.11.1</ecNumber>
    </recommendedName>
</protein>
<evidence type="ECO:0000256" key="5">
    <source>
        <dbReference type="ARBA" id="ARBA00022777"/>
    </source>
</evidence>